<dbReference type="GeneID" id="63918949"/>
<proteinExistence type="predicted"/>
<dbReference type="AlphaFoldDB" id="A0A074VEM6"/>
<organism evidence="1 2">
    <name type="scientific">Aureobasidium melanogenum (strain CBS 110374)</name>
    <name type="common">Aureobasidium pullulans var. melanogenum</name>
    <dbReference type="NCBI Taxonomy" id="1043003"/>
    <lineage>
        <taxon>Eukaryota</taxon>
        <taxon>Fungi</taxon>
        <taxon>Dikarya</taxon>
        <taxon>Ascomycota</taxon>
        <taxon>Pezizomycotina</taxon>
        <taxon>Dothideomycetes</taxon>
        <taxon>Dothideomycetidae</taxon>
        <taxon>Dothideales</taxon>
        <taxon>Saccotheciaceae</taxon>
        <taxon>Aureobasidium</taxon>
    </lineage>
</organism>
<accession>A0A074VEM6</accession>
<keyword evidence="2" id="KW-1185">Reference proteome</keyword>
<dbReference type="Proteomes" id="UP000030672">
    <property type="component" value="Unassembled WGS sequence"/>
</dbReference>
<gene>
    <name evidence="1" type="ORF">M437DRAFT_70778</name>
</gene>
<sequence length="241" mass="27357">MPPAKSWTGRQFSNHCCRYCDKLNKGSNLSRKESHLRQCSNFAEHVQKLRKDDPEEELKQIFDSLLSSADGTAWINRQFPSQSCYHCNDALPEANRVRKTTHLKTCDGFRDLVQTFLQQGSTTDLDEVPRDVLEPVQSQCTLTLRNEFLVSSQITPTTLATPVRLFPHPQLSNESVIPFASTHASPDLSAGRHNGLNLEPTMNSTMIERPTLHPEPWSNTDLLQDMQSLRCDVRCSLQCIF</sequence>
<reference evidence="1 2" key="1">
    <citation type="journal article" date="2014" name="BMC Genomics">
        <title>Genome sequencing of four Aureobasidium pullulans varieties: biotechnological potential, stress tolerance, and description of new species.</title>
        <authorList>
            <person name="Gostin Ar C."/>
            <person name="Ohm R.A."/>
            <person name="Kogej T."/>
            <person name="Sonjak S."/>
            <person name="Turk M."/>
            <person name="Zajc J."/>
            <person name="Zalar P."/>
            <person name="Grube M."/>
            <person name="Sun H."/>
            <person name="Han J."/>
            <person name="Sharma A."/>
            <person name="Chiniquy J."/>
            <person name="Ngan C.Y."/>
            <person name="Lipzen A."/>
            <person name="Barry K."/>
            <person name="Grigoriev I.V."/>
            <person name="Gunde-Cimerman N."/>
        </authorList>
    </citation>
    <scope>NUCLEOTIDE SEQUENCE [LARGE SCALE GENOMIC DNA]</scope>
    <source>
        <strain evidence="1 2">CBS 110374</strain>
    </source>
</reference>
<protein>
    <submittedName>
        <fullName evidence="1">Uncharacterized protein</fullName>
    </submittedName>
</protein>
<dbReference type="EMBL" id="KL584940">
    <property type="protein sequence ID" value="KEQ57469.1"/>
    <property type="molecule type" value="Genomic_DNA"/>
</dbReference>
<dbReference type="RefSeq" id="XP_040874493.1">
    <property type="nucleotide sequence ID" value="XM_041025576.1"/>
</dbReference>
<evidence type="ECO:0000313" key="2">
    <source>
        <dbReference type="Proteomes" id="UP000030672"/>
    </source>
</evidence>
<evidence type="ECO:0000313" key="1">
    <source>
        <dbReference type="EMBL" id="KEQ57469.1"/>
    </source>
</evidence>
<dbReference type="HOGENOM" id="CLU_1151597_0_0_1"/>
<name>A0A074VEM6_AURM1</name>